<organism evidence="2">
    <name type="scientific">viral metagenome</name>
    <dbReference type="NCBI Taxonomy" id="1070528"/>
    <lineage>
        <taxon>unclassified sequences</taxon>
        <taxon>metagenomes</taxon>
        <taxon>organismal metagenomes</taxon>
    </lineage>
</organism>
<accession>A0A6C0EV05</accession>
<sequence>MYMSTSTSIPNIINDNEFLFSTLNGQTWSGGFKVHSSLLQEGRSPISTMNVTPNNLKQSGGTGKVSDIFHHLAVPSGLLMREQTGGGNKNKHIPSHDVDKVVSDDIHDHFLKMMELTKKTGNNHTRKARVNRLKKTRKNL</sequence>
<reference evidence="2" key="1">
    <citation type="journal article" date="2020" name="Nature">
        <title>Giant virus diversity and host interactions through global metagenomics.</title>
        <authorList>
            <person name="Schulz F."/>
            <person name="Roux S."/>
            <person name="Paez-Espino D."/>
            <person name="Jungbluth S."/>
            <person name="Walsh D.A."/>
            <person name="Denef V.J."/>
            <person name="McMahon K.D."/>
            <person name="Konstantinidis K.T."/>
            <person name="Eloe-Fadrosh E.A."/>
            <person name="Kyrpides N.C."/>
            <person name="Woyke T."/>
        </authorList>
    </citation>
    <scope>NUCLEOTIDE SEQUENCE</scope>
    <source>
        <strain evidence="2">GVMAG-M-3300009161-30</strain>
    </source>
</reference>
<dbReference type="AlphaFoldDB" id="A0A6C0EV05"/>
<feature type="region of interest" description="Disordered" evidence="1">
    <location>
        <begin position="121"/>
        <end position="140"/>
    </location>
</feature>
<evidence type="ECO:0000256" key="1">
    <source>
        <dbReference type="SAM" id="MobiDB-lite"/>
    </source>
</evidence>
<protein>
    <submittedName>
        <fullName evidence="2">Uncharacterized protein</fullName>
    </submittedName>
</protein>
<feature type="compositionally biased region" description="Basic residues" evidence="1">
    <location>
        <begin position="124"/>
        <end position="140"/>
    </location>
</feature>
<evidence type="ECO:0000313" key="2">
    <source>
        <dbReference type="EMBL" id="QHT32582.1"/>
    </source>
</evidence>
<proteinExistence type="predicted"/>
<dbReference type="EMBL" id="MN738945">
    <property type="protein sequence ID" value="QHT32582.1"/>
    <property type="molecule type" value="Genomic_DNA"/>
</dbReference>
<name>A0A6C0EV05_9ZZZZ</name>